<evidence type="ECO:0000313" key="2">
    <source>
        <dbReference type="EMBL" id="RVW18707.1"/>
    </source>
</evidence>
<evidence type="ECO:0008006" key="4">
    <source>
        <dbReference type="Google" id="ProtNLM"/>
    </source>
</evidence>
<accession>A0A438C634</accession>
<dbReference type="EMBL" id="QGNW01002515">
    <property type="protein sequence ID" value="RVW18707.1"/>
    <property type="molecule type" value="Genomic_DNA"/>
</dbReference>
<reference evidence="2 3" key="1">
    <citation type="journal article" date="2018" name="PLoS Genet.">
        <title>Population sequencing reveals clonal diversity and ancestral inbreeding in the grapevine cultivar Chardonnay.</title>
        <authorList>
            <person name="Roach M.J."/>
            <person name="Johnson D.L."/>
            <person name="Bohlmann J."/>
            <person name="van Vuuren H.J."/>
            <person name="Jones S.J."/>
            <person name="Pretorius I.S."/>
            <person name="Schmidt S.A."/>
            <person name="Borneman A.R."/>
        </authorList>
    </citation>
    <scope>NUCLEOTIDE SEQUENCE [LARGE SCALE GENOMIC DNA]</scope>
    <source>
        <strain evidence="3">cv. Chardonnay</strain>
        <tissue evidence="2">Leaf</tissue>
    </source>
</reference>
<sequence>MTSLSLNIGNFIALKLNLTNYPLWREQALALAENQELLGHLTNEDPTPPQCNIPNSSNTPTAETSAPRITEAYIPWKKSDRLLRGWIIGTLSEETLGLVVGLDLANVVWEALKNAYAKDSQEQELTLKQ</sequence>
<feature type="compositionally biased region" description="Polar residues" evidence="1">
    <location>
        <begin position="52"/>
        <end position="64"/>
    </location>
</feature>
<dbReference type="PANTHER" id="PTHR47481:SF2">
    <property type="entry name" value="RETROTRANSPOSON GAG DOMAIN-CONTAINING PROTEIN"/>
    <property type="match status" value="1"/>
</dbReference>
<dbReference type="AlphaFoldDB" id="A0A438C634"/>
<dbReference type="Pfam" id="PF14223">
    <property type="entry name" value="Retrotran_gag_2"/>
    <property type="match status" value="1"/>
</dbReference>
<proteinExistence type="predicted"/>
<dbReference type="PANTHER" id="PTHR47481">
    <property type="match status" value="1"/>
</dbReference>
<evidence type="ECO:0000256" key="1">
    <source>
        <dbReference type="SAM" id="MobiDB-lite"/>
    </source>
</evidence>
<evidence type="ECO:0000313" key="3">
    <source>
        <dbReference type="Proteomes" id="UP000288805"/>
    </source>
</evidence>
<organism evidence="2 3">
    <name type="scientific">Vitis vinifera</name>
    <name type="common">Grape</name>
    <dbReference type="NCBI Taxonomy" id="29760"/>
    <lineage>
        <taxon>Eukaryota</taxon>
        <taxon>Viridiplantae</taxon>
        <taxon>Streptophyta</taxon>
        <taxon>Embryophyta</taxon>
        <taxon>Tracheophyta</taxon>
        <taxon>Spermatophyta</taxon>
        <taxon>Magnoliopsida</taxon>
        <taxon>eudicotyledons</taxon>
        <taxon>Gunneridae</taxon>
        <taxon>Pentapetalae</taxon>
        <taxon>rosids</taxon>
        <taxon>Vitales</taxon>
        <taxon>Vitaceae</taxon>
        <taxon>Viteae</taxon>
        <taxon>Vitis</taxon>
    </lineage>
</organism>
<dbReference type="Proteomes" id="UP000288805">
    <property type="component" value="Unassembled WGS sequence"/>
</dbReference>
<feature type="region of interest" description="Disordered" evidence="1">
    <location>
        <begin position="42"/>
        <end position="65"/>
    </location>
</feature>
<protein>
    <recommendedName>
        <fullName evidence="4">Retrotransposon Copia-like N-terminal domain-containing protein</fullName>
    </recommendedName>
</protein>
<gene>
    <name evidence="2" type="ORF">CK203_099065</name>
</gene>
<comment type="caution">
    <text evidence="2">The sequence shown here is derived from an EMBL/GenBank/DDBJ whole genome shotgun (WGS) entry which is preliminary data.</text>
</comment>
<name>A0A438C634_VITVI</name>